<dbReference type="Proteomes" id="UP000672657">
    <property type="component" value="Unassembled WGS sequence"/>
</dbReference>
<evidence type="ECO:0000313" key="1">
    <source>
        <dbReference type="EMBL" id="CAG2159722.1"/>
    </source>
</evidence>
<proteinExistence type="predicted"/>
<name>A0ABM8TTF8_9BURK</name>
<evidence type="ECO:0000313" key="2">
    <source>
        <dbReference type="Proteomes" id="UP000672657"/>
    </source>
</evidence>
<reference evidence="1 2" key="1">
    <citation type="submission" date="2021-03" db="EMBL/GenBank/DDBJ databases">
        <authorList>
            <person name="Peeters C."/>
        </authorList>
    </citation>
    <scope>NUCLEOTIDE SEQUENCE [LARGE SCALE GENOMIC DNA]</scope>
    <source>
        <strain evidence="1 2">LMG 26411</strain>
    </source>
</reference>
<keyword evidence="2" id="KW-1185">Reference proteome</keyword>
<comment type="caution">
    <text evidence="1">The sequence shown here is derived from an EMBL/GenBank/DDBJ whole genome shotgun (WGS) entry which is preliminary data.</text>
</comment>
<gene>
    <name evidence="1" type="ORF">LMG26411_06926</name>
</gene>
<sequence>MEVKKIAPPAGAKERQERIAELRREESDLNAALAKLSSGSTAVGLAMRDARSRELAAVVAKLSAFGETPMAAVR</sequence>
<accession>A0ABM8TTF8</accession>
<organism evidence="1 2">
    <name type="scientific">Cupriavidus numazuensis</name>
    <dbReference type="NCBI Taxonomy" id="221992"/>
    <lineage>
        <taxon>Bacteria</taxon>
        <taxon>Pseudomonadati</taxon>
        <taxon>Pseudomonadota</taxon>
        <taxon>Betaproteobacteria</taxon>
        <taxon>Burkholderiales</taxon>
        <taxon>Burkholderiaceae</taxon>
        <taxon>Cupriavidus</taxon>
    </lineage>
</organism>
<dbReference type="EMBL" id="CAJPVI010000064">
    <property type="protein sequence ID" value="CAG2159722.1"/>
    <property type="molecule type" value="Genomic_DNA"/>
</dbReference>
<protein>
    <submittedName>
        <fullName evidence="1">Uncharacterized protein</fullName>
    </submittedName>
</protein>